<dbReference type="GO" id="GO:0031412">
    <property type="term" value="P:gas vesicle organization"/>
    <property type="evidence" value="ECO:0007669"/>
    <property type="project" value="InterPro"/>
</dbReference>
<gene>
    <name evidence="4" type="ORF">WS70_25520</name>
</gene>
<dbReference type="Proteomes" id="UP000062519">
    <property type="component" value="Chromosome 2"/>
</dbReference>
<dbReference type="Pfam" id="PF06386">
    <property type="entry name" value="GvpL_GvpF"/>
    <property type="match status" value="1"/>
</dbReference>
<dbReference type="KEGG" id="buu:WS70_25520"/>
<keyword evidence="1" id="KW-0304">Gas vesicle</keyword>
<protein>
    <submittedName>
        <fullName evidence="4">Gas vesicle protein GvpFL</fullName>
    </submittedName>
</protein>
<evidence type="ECO:0000313" key="5">
    <source>
        <dbReference type="Proteomes" id="UP000062519"/>
    </source>
</evidence>
<dbReference type="InterPro" id="IPR009430">
    <property type="entry name" value="GvpL/GvpF"/>
</dbReference>
<dbReference type="PANTHER" id="PTHR36852">
    <property type="entry name" value="PROTEIN GVPL 2"/>
    <property type="match status" value="1"/>
</dbReference>
<evidence type="ECO:0000256" key="3">
    <source>
        <dbReference type="ARBA" id="ARBA00035643"/>
    </source>
</evidence>
<comment type="similarity">
    <text evidence="3">Belongs to the gas vesicle GvpF/GvpL family.</text>
</comment>
<dbReference type="RefSeq" id="WP_059472854.1">
    <property type="nucleotide sequence ID" value="NZ_CP013387.1"/>
</dbReference>
<dbReference type="AlphaFoldDB" id="A0A1B4FN37"/>
<keyword evidence="5" id="KW-1185">Reference proteome</keyword>
<evidence type="ECO:0000256" key="1">
    <source>
        <dbReference type="ARBA" id="ARBA00022987"/>
    </source>
</evidence>
<evidence type="ECO:0000313" key="4">
    <source>
        <dbReference type="EMBL" id="AOJ05082.1"/>
    </source>
</evidence>
<organism evidence="4 5">
    <name type="scientific">Burkholderia mayonis</name>
    <dbReference type="NCBI Taxonomy" id="1385591"/>
    <lineage>
        <taxon>Bacteria</taxon>
        <taxon>Pseudomonadati</taxon>
        <taxon>Pseudomonadota</taxon>
        <taxon>Betaproteobacteria</taxon>
        <taxon>Burkholderiales</taxon>
        <taxon>Burkholderiaceae</taxon>
        <taxon>Burkholderia</taxon>
        <taxon>pseudomallei group</taxon>
    </lineage>
</organism>
<evidence type="ECO:0000256" key="2">
    <source>
        <dbReference type="ARBA" id="ARBA00035108"/>
    </source>
</evidence>
<dbReference type="GO" id="GO:0031411">
    <property type="term" value="C:gas vesicle"/>
    <property type="evidence" value="ECO:0007669"/>
    <property type="project" value="UniProtKB-SubCell"/>
</dbReference>
<proteinExistence type="inferred from homology"/>
<reference evidence="4 5" key="1">
    <citation type="submission" date="2015-12" db="EMBL/GenBank/DDBJ databases">
        <title>Diversity of Burkholderia near neighbor genomes.</title>
        <authorList>
            <person name="Sahl J."/>
            <person name="Wagner D."/>
            <person name="Keim P."/>
        </authorList>
    </citation>
    <scope>NUCLEOTIDE SEQUENCE [LARGE SCALE GENOMIC DNA]</scope>
    <source>
        <strain evidence="4 5">BDU6</strain>
    </source>
</reference>
<sequence length="266" mass="29560">MNDALYLFCFARAASLDPALAARPPDEPRLQLLREGNLGAVLCDASRSEFAGADAERRLADPAWIAGRVATHAAVIEWAMRYSPVFPAQFGTLFSSANRVAALMRSCHPRIGGVLDHVEGKTEWAVKGWLDRPAATDSRAASLRADELEPASRSAGVRYLRERQLLARASQNLRRWLEQSVPQVSARLQRHAVEMRSRPWRTSDAPNEIVANWAFLVRNRDVPAFRRQADAINAELATQGLRFDLSGPWPPYSFCVPLAEEATWSG</sequence>
<accession>A0A1B4FN37</accession>
<dbReference type="PANTHER" id="PTHR36852:SF1">
    <property type="entry name" value="PROTEIN GVPL 2"/>
    <property type="match status" value="1"/>
</dbReference>
<name>A0A1B4FN37_9BURK</name>
<comment type="subcellular location">
    <subcellularLocation>
        <location evidence="2">Gas vesicle</location>
    </subcellularLocation>
</comment>
<dbReference type="EMBL" id="CP013387">
    <property type="protein sequence ID" value="AOJ05082.1"/>
    <property type="molecule type" value="Genomic_DNA"/>
</dbReference>